<dbReference type="PANTHER" id="PTHR10992">
    <property type="entry name" value="METHYLESTERASE FAMILY MEMBER"/>
    <property type="match status" value="1"/>
</dbReference>
<comment type="caution">
    <text evidence="2">The sequence shown here is derived from an EMBL/GenBank/DDBJ whole genome shotgun (WGS) entry which is preliminary data.</text>
</comment>
<protein>
    <recommendedName>
        <fullName evidence="1">AB hydrolase-1 domain-containing protein</fullName>
    </recommendedName>
</protein>
<dbReference type="GO" id="GO:0080032">
    <property type="term" value="F:methyl jasmonate esterase activity"/>
    <property type="evidence" value="ECO:0007669"/>
    <property type="project" value="TreeGrafter"/>
</dbReference>
<dbReference type="PANTHER" id="PTHR10992:SF1086">
    <property type="entry name" value="AB HYDROLASE-1 DOMAIN-CONTAINING PROTEIN"/>
    <property type="match status" value="1"/>
</dbReference>
<name>A0A9D4UWL0_ADICA</name>
<reference evidence="2" key="1">
    <citation type="submission" date="2021-01" db="EMBL/GenBank/DDBJ databases">
        <title>Adiantum capillus-veneris genome.</title>
        <authorList>
            <person name="Fang Y."/>
            <person name="Liao Q."/>
        </authorList>
    </citation>
    <scope>NUCLEOTIDE SEQUENCE</scope>
    <source>
        <strain evidence="2">H3</strain>
        <tissue evidence="2">Leaf</tissue>
    </source>
</reference>
<dbReference type="InterPro" id="IPR045889">
    <property type="entry name" value="MES/HNL"/>
</dbReference>
<proteinExistence type="predicted"/>
<evidence type="ECO:0000313" key="3">
    <source>
        <dbReference type="Proteomes" id="UP000886520"/>
    </source>
</evidence>
<accession>A0A9D4UWL0</accession>
<dbReference type="OrthoDB" id="408373at2759"/>
<dbReference type="Pfam" id="PF12697">
    <property type="entry name" value="Abhydrolase_6"/>
    <property type="match status" value="1"/>
</dbReference>
<dbReference type="EMBL" id="JABFUD020000009">
    <property type="protein sequence ID" value="KAI5075373.1"/>
    <property type="molecule type" value="Genomic_DNA"/>
</dbReference>
<dbReference type="Proteomes" id="UP000886520">
    <property type="component" value="Chromosome 9"/>
</dbReference>
<gene>
    <name evidence="2" type="ORF">GOP47_0009449</name>
</gene>
<dbReference type="GO" id="GO:0080030">
    <property type="term" value="F:methyl indole-3-acetate esterase activity"/>
    <property type="evidence" value="ECO:0007669"/>
    <property type="project" value="TreeGrafter"/>
</dbReference>
<dbReference type="AlphaFoldDB" id="A0A9D4UWL0"/>
<keyword evidence="3" id="KW-1185">Reference proteome</keyword>
<dbReference type="Gene3D" id="3.40.50.1820">
    <property type="entry name" value="alpha/beta hydrolase"/>
    <property type="match status" value="1"/>
</dbReference>
<feature type="non-terminal residue" evidence="2">
    <location>
        <position position="166"/>
    </location>
</feature>
<dbReference type="SUPFAM" id="SSF53474">
    <property type="entry name" value="alpha/beta-Hydrolases"/>
    <property type="match status" value="1"/>
</dbReference>
<feature type="domain" description="AB hydrolase-1" evidence="1">
    <location>
        <begin position="7"/>
        <end position="119"/>
    </location>
</feature>
<organism evidence="2 3">
    <name type="scientific">Adiantum capillus-veneris</name>
    <name type="common">Maidenhair fern</name>
    <dbReference type="NCBI Taxonomy" id="13818"/>
    <lineage>
        <taxon>Eukaryota</taxon>
        <taxon>Viridiplantae</taxon>
        <taxon>Streptophyta</taxon>
        <taxon>Embryophyta</taxon>
        <taxon>Tracheophyta</taxon>
        <taxon>Polypodiopsida</taxon>
        <taxon>Polypodiidae</taxon>
        <taxon>Polypodiales</taxon>
        <taxon>Pteridineae</taxon>
        <taxon>Pteridaceae</taxon>
        <taxon>Vittarioideae</taxon>
        <taxon>Adiantum</taxon>
    </lineage>
</organism>
<dbReference type="InterPro" id="IPR000073">
    <property type="entry name" value="AB_hydrolase_1"/>
</dbReference>
<sequence length="166" mass="17916">MSAPRHFVLVHGLGHGAWCWYKVTALLEASGHTVTALDLASSGIHKTDANSITSVADYLAPLTDFLAHSVADHQVILVGHSMGGSCISYVMELFSEKIDKAIFLCAFMPVSGDLFLNPEALKTGIALDVFQFVCNPNVKGDSIVPTSIHVNLKGVSNFFYNKCCKE</sequence>
<evidence type="ECO:0000313" key="2">
    <source>
        <dbReference type="EMBL" id="KAI5075373.1"/>
    </source>
</evidence>
<dbReference type="InterPro" id="IPR029058">
    <property type="entry name" value="AB_hydrolase_fold"/>
</dbReference>
<evidence type="ECO:0000259" key="1">
    <source>
        <dbReference type="Pfam" id="PF12697"/>
    </source>
</evidence>